<feature type="transmembrane region" description="Helical" evidence="6">
    <location>
        <begin position="157"/>
        <end position="179"/>
    </location>
</feature>
<feature type="region of interest" description="Disordered" evidence="5">
    <location>
        <begin position="1"/>
        <end position="58"/>
    </location>
</feature>
<accession>A0A427XHK2</accession>
<evidence type="ECO:0000313" key="8">
    <source>
        <dbReference type="Proteomes" id="UP000279236"/>
    </source>
</evidence>
<dbReference type="EMBL" id="RSCE01000012">
    <property type="protein sequence ID" value="RSH78328.1"/>
    <property type="molecule type" value="Genomic_DNA"/>
</dbReference>
<evidence type="ECO:0000256" key="6">
    <source>
        <dbReference type="SAM" id="Phobius"/>
    </source>
</evidence>
<feature type="compositionally biased region" description="Low complexity" evidence="5">
    <location>
        <begin position="381"/>
        <end position="399"/>
    </location>
</feature>
<dbReference type="InterPro" id="IPR059112">
    <property type="entry name" value="CysZ/EI24"/>
</dbReference>
<protein>
    <recommendedName>
        <fullName evidence="9">Etoposide-induced protein 2.4-domain-containing protein</fullName>
    </recommendedName>
</protein>
<keyword evidence="8" id="KW-1185">Reference proteome</keyword>
<dbReference type="AlphaFoldDB" id="A0A427XHK2"/>
<keyword evidence="2 6" id="KW-0812">Transmembrane</keyword>
<evidence type="ECO:0000256" key="2">
    <source>
        <dbReference type="ARBA" id="ARBA00022692"/>
    </source>
</evidence>
<keyword evidence="3 6" id="KW-1133">Transmembrane helix</keyword>
<keyword evidence="4 6" id="KW-0472">Membrane</keyword>
<organism evidence="7 8">
    <name type="scientific">Apiotrichum porosum</name>
    <dbReference type="NCBI Taxonomy" id="105984"/>
    <lineage>
        <taxon>Eukaryota</taxon>
        <taxon>Fungi</taxon>
        <taxon>Dikarya</taxon>
        <taxon>Basidiomycota</taxon>
        <taxon>Agaricomycotina</taxon>
        <taxon>Tremellomycetes</taxon>
        <taxon>Trichosporonales</taxon>
        <taxon>Trichosporonaceae</taxon>
        <taxon>Apiotrichum</taxon>
    </lineage>
</organism>
<dbReference type="PANTHER" id="PTHR21389">
    <property type="entry name" value="P53 INDUCED PROTEIN"/>
    <property type="match status" value="1"/>
</dbReference>
<reference evidence="7 8" key="1">
    <citation type="submission" date="2018-11" db="EMBL/GenBank/DDBJ databases">
        <title>Genome sequence of Apiotrichum porosum DSM 27194.</title>
        <authorList>
            <person name="Aliyu H."/>
            <person name="Gorte O."/>
            <person name="Ochsenreither K."/>
        </authorList>
    </citation>
    <scope>NUCLEOTIDE SEQUENCE [LARGE SCALE GENOMIC DNA]</scope>
    <source>
        <strain evidence="7 8">DSM 27194</strain>
    </source>
</reference>
<name>A0A427XHK2_9TREE</name>
<dbReference type="Pfam" id="PF07264">
    <property type="entry name" value="EI24"/>
    <property type="match status" value="1"/>
</dbReference>
<dbReference type="GO" id="GO:0016236">
    <property type="term" value="P:macroautophagy"/>
    <property type="evidence" value="ECO:0007669"/>
    <property type="project" value="TreeGrafter"/>
</dbReference>
<evidence type="ECO:0008006" key="9">
    <source>
        <dbReference type="Google" id="ProtNLM"/>
    </source>
</evidence>
<comment type="caution">
    <text evidence="7">The sequence shown here is derived from an EMBL/GenBank/DDBJ whole genome shotgun (WGS) entry which is preliminary data.</text>
</comment>
<dbReference type="Proteomes" id="UP000279236">
    <property type="component" value="Unassembled WGS sequence"/>
</dbReference>
<evidence type="ECO:0000256" key="4">
    <source>
        <dbReference type="ARBA" id="ARBA00023136"/>
    </source>
</evidence>
<feature type="transmembrane region" description="Helical" evidence="6">
    <location>
        <begin position="199"/>
        <end position="222"/>
    </location>
</feature>
<evidence type="ECO:0000256" key="3">
    <source>
        <dbReference type="ARBA" id="ARBA00022989"/>
    </source>
</evidence>
<feature type="transmembrane region" description="Helical" evidence="6">
    <location>
        <begin position="276"/>
        <end position="298"/>
    </location>
</feature>
<sequence>MLHQRRRQPEGGAAPPPPVSTSKPSNNAYVPLRRPSGSALPPPPVPGEPNGFDSYNGGSYGHLASGSYHNPSVASAPSLPRVVGQGQGYTPSHGRGMSLGLGGGPFSPAVEFTDDTDASAVGQARRAIEAVRSGVRDAVRLDRSMGLVWGDMELRSLVLKVTLINLLSLLLLSMFPLVLSPIFQSQGIADGAATRTREIGFWYNVLLSWPTFAVCFWINAIWGPDVARRAQAMLHPAYRLSSSTAPQNPAPTVFSDPVAWAWVTVMRLLLIADFTLVGRTIALVPVLGVPIGLAYMSLINCYYPYEWIFTARGWSLDTRCSYISDRSAYMLGFGLPATLLTSFGPPLVNMAVFALIYPFLLIQALQSRPPSVHSLLPATPSPGSSNPTTPTSELPPSLLTMGHVGGNGGGLGAASYTSGPIVRVPVFFFARHALSGLQWLADAVARERGGYAASRRRGPKRAF</sequence>
<dbReference type="PANTHER" id="PTHR21389:SF0">
    <property type="entry name" value="ETOPOSIDE-INDUCED PROTEIN 2.4 HOMOLOG"/>
    <property type="match status" value="1"/>
</dbReference>
<gene>
    <name evidence="7" type="ORF">EHS24_002047</name>
</gene>
<feature type="transmembrane region" description="Helical" evidence="6">
    <location>
        <begin position="347"/>
        <end position="365"/>
    </location>
</feature>
<dbReference type="GeneID" id="39586590"/>
<comment type="subcellular location">
    <subcellularLocation>
        <location evidence="1">Membrane</location>
        <topology evidence="1">Multi-pass membrane protein</topology>
    </subcellularLocation>
</comment>
<proteinExistence type="predicted"/>
<evidence type="ECO:0000313" key="7">
    <source>
        <dbReference type="EMBL" id="RSH78328.1"/>
    </source>
</evidence>
<dbReference type="GO" id="GO:0016020">
    <property type="term" value="C:membrane"/>
    <property type="evidence" value="ECO:0007669"/>
    <property type="project" value="UniProtKB-SubCell"/>
</dbReference>
<feature type="region of interest" description="Disordered" evidence="5">
    <location>
        <begin position="375"/>
        <end position="399"/>
    </location>
</feature>
<evidence type="ECO:0000256" key="1">
    <source>
        <dbReference type="ARBA" id="ARBA00004141"/>
    </source>
</evidence>
<dbReference type="RefSeq" id="XP_028473475.1">
    <property type="nucleotide sequence ID" value="XM_028617797.1"/>
</dbReference>
<dbReference type="OrthoDB" id="266518at2759"/>
<dbReference type="GO" id="GO:0005783">
    <property type="term" value="C:endoplasmic reticulum"/>
    <property type="evidence" value="ECO:0007669"/>
    <property type="project" value="TreeGrafter"/>
</dbReference>
<evidence type="ECO:0000256" key="5">
    <source>
        <dbReference type="SAM" id="MobiDB-lite"/>
    </source>
</evidence>